<keyword evidence="2" id="KW-1185">Reference proteome</keyword>
<organism evidence="1 2">
    <name type="scientific">Dendrolimus kikuchii</name>
    <dbReference type="NCBI Taxonomy" id="765133"/>
    <lineage>
        <taxon>Eukaryota</taxon>
        <taxon>Metazoa</taxon>
        <taxon>Ecdysozoa</taxon>
        <taxon>Arthropoda</taxon>
        <taxon>Hexapoda</taxon>
        <taxon>Insecta</taxon>
        <taxon>Pterygota</taxon>
        <taxon>Neoptera</taxon>
        <taxon>Endopterygota</taxon>
        <taxon>Lepidoptera</taxon>
        <taxon>Glossata</taxon>
        <taxon>Ditrysia</taxon>
        <taxon>Bombycoidea</taxon>
        <taxon>Lasiocampidae</taxon>
        <taxon>Dendrolimus</taxon>
    </lineage>
</organism>
<dbReference type="EMBL" id="CM034393">
    <property type="protein sequence ID" value="KAJ0179820.1"/>
    <property type="molecule type" value="Genomic_DNA"/>
</dbReference>
<evidence type="ECO:0000313" key="2">
    <source>
        <dbReference type="Proteomes" id="UP000824533"/>
    </source>
</evidence>
<accession>A0ACC1D7I5</accession>
<reference evidence="1 2" key="1">
    <citation type="journal article" date="2021" name="Front. Genet.">
        <title>Chromosome-Level Genome Assembly Reveals Significant Gene Expansion in the Toll and IMD Signaling Pathways of Dendrolimus kikuchii.</title>
        <authorList>
            <person name="Zhou J."/>
            <person name="Wu P."/>
            <person name="Xiong Z."/>
            <person name="Liu N."/>
            <person name="Zhao N."/>
            <person name="Ji M."/>
            <person name="Qiu Y."/>
            <person name="Yang B."/>
        </authorList>
    </citation>
    <scope>NUCLEOTIDE SEQUENCE [LARGE SCALE GENOMIC DNA]</scope>
    <source>
        <strain evidence="1">Ann1</strain>
    </source>
</reference>
<dbReference type="Proteomes" id="UP000824533">
    <property type="component" value="Linkage Group LG07"/>
</dbReference>
<comment type="caution">
    <text evidence="1">The sequence shown here is derived from an EMBL/GenBank/DDBJ whole genome shotgun (WGS) entry which is preliminary data.</text>
</comment>
<proteinExistence type="predicted"/>
<sequence>MSEIKYKNQILAAIDHLRSRKSRPDIHRICKFMLKCYKVAPKDTKSDLKRCLKEKSIFKVDYKDNVSYRNAAKWRKKSKKNNTMASSIATSERRIITSAIATLIYQDQSYLENGIAFEDLVRAAASQESKYTKKQLEAIVNKELSSGSLVKLQNGNLALGPADHDGDSSDSFKFEYNVDSNTKMTSSANSSCRSSPQRMRGRPRKRGGGVSSGPSSSNSRNATVRVGERRKMAKKVFDPSDNNVPSKRKRGRPVGSLNKSTIKKRLMIASYLKDNDGTQVSEDQGSLDGSGDEIDQEESLPHEPGGVCSVCLIQKPRGSNDRLVECRDCNNKAHLSCLQSGSGILKPRPDNTWQCPHCKTCVVCCETNDAGILTVCSICSDAYHAVCHTPRIPERLKAWDQWECNNCLESRPSIVGSPAIIPRTIEYKSQSPPSVDPFLKPHELDRAPSKMSDEVPIDPNIPDVSNWTTDDVFEYFSKHHPEGAFILKEQEFDGLAISMARRADIVKGLGLQLGPALALYRIIVKLQTRRDDWTMCWG</sequence>
<protein>
    <submittedName>
        <fullName evidence="1">Uncharacterized protein</fullName>
    </submittedName>
</protein>
<evidence type="ECO:0000313" key="1">
    <source>
        <dbReference type="EMBL" id="KAJ0179820.1"/>
    </source>
</evidence>
<name>A0ACC1D7I5_9NEOP</name>
<gene>
    <name evidence="1" type="ORF">K1T71_004411</name>
</gene>